<evidence type="ECO:0000313" key="2">
    <source>
        <dbReference type="Proteomes" id="UP000694941"/>
    </source>
</evidence>
<keyword evidence="2" id="KW-1185">Reference proteome</keyword>
<dbReference type="Proteomes" id="UP000694941">
    <property type="component" value="Unplaced"/>
</dbReference>
<dbReference type="InterPro" id="IPR010736">
    <property type="entry name" value="SHIPPO-rpt"/>
</dbReference>
<evidence type="ECO:0000313" key="3">
    <source>
        <dbReference type="RefSeq" id="XP_022253542.1"/>
    </source>
</evidence>
<gene>
    <name evidence="3" type="primary">LOC106469340</name>
</gene>
<dbReference type="GeneID" id="106469340"/>
<name>A0ABM1TCD6_LIMPO</name>
<dbReference type="RefSeq" id="XP_022253542.1">
    <property type="nucleotide sequence ID" value="XM_022397834.1"/>
</dbReference>
<dbReference type="PANTHER" id="PTHR21580">
    <property type="entry name" value="SHIPPO-1-RELATED"/>
    <property type="match status" value="1"/>
</dbReference>
<protein>
    <submittedName>
        <fullName evidence="3">Outer dense fiber protein 3-B-like</fullName>
    </submittedName>
</protein>
<sequence>MVIKSNSPTGYYVQQRPWTPTKRRGPIAAEHKGPGPASISLPSTFGPTSKDASHSKSPSYTFGVKVEEKRKDYTPGPGTYEISGISEKGKETVPAPSISGRMKEPEKFKTPAPGAYTPENCDKTVLNGSPSFSFGAKLKEHKKDNFPGKLNVPGPGAFSPEKVWMNKQNSPRHSFGIKHSQYVATFTSSS</sequence>
<proteinExistence type="predicted"/>
<accession>A0ABM1TCD6</accession>
<dbReference type="Pfam" id="PF07004">
    <property type="entry name" value="SHIPPO-rpt"/>
    <property type="match status" value="3"/>
</dbReference>
<dbReference type="InterPro" id="IPR051291">
    <property type="entry name" value="CIMAP"/>
</dbReference>
<feature type="region of interest" description="Disordered" evidence="1">
    <location>
        <begin position="1"/>
        <end position="121"/>
    </location>
</feature>
<dbReference type="PANTHER" id="PTHR21580:SF28">
    <property type="entry name" value="BOREALIN N-TERMINAL DOMAIN-CONTAINING PROTEIN-RELATED"/>
    <property type="match status" value="1"/>
</dbReference>
<evidence type="ECO:0000256" key="1">
    <source>
        <dbReference type="SAM" id="MobiDB-lite"/>
    </source>
</evidence>
<organism evidence="2 3">
    <name type="scientific">Limulus polyphemus</name>
    <name type="common">Atlantic horseshoe crab</name>
    <dbReference type="NCBI Taxonomy" id="6850"/>
    <lineage>
        <taxon>Eukaryota</taxon>
        <taxon>Metazoa</taxon>
        <taxon>Ecdysozoa</taxon>
        <taxon>Arthropoda</taxon>
        <taxon>Chelicerata</taxon>
        <taxon>Merostomata</taxon>
        <taxon>Xiphosura</taxon>
        <taxon>Limulidae</taxon>
        <taxon>Limulus</taxon>
    </lineage>
</organism>
<reference evidence="3" key="1">
    <citation type="submission" date="2025-08" db="UniProtKB">
        <authorList>
            <consortium name="RefSeq"/>
        </authorList>
    </citation>
    <scope>IDENTIFICATION</scope>
    <source>
        <tissue evidence="3">Muscle</tissue>
    </source>
</reference>